<sequence>MENQNIQNFVDRIIVFHTLSARFVSAKLCASLCVQRAHHSLIVPRVRFQYTSLSGAVRGKHYTDMSPMKMCCFSKRDGGQRWSVNVLRFLLYADSTRGSTPALCLHDAVSTSWRKMSHSSVLVQKSV</sequence>
<name>A0AAE0YUN9_9GAST</name>
<dbReference type="AlphaFoldDB" id="A0AAE0YUN9"/>
<proteinExistence type="predicted"/>
<evidence type="ECO:0000313" key="2">
    <source>
        <dbReference type="Proteomes" id="UP001283361"/>
    </source>
</evidence>
<dbReference type="EMBL" id="JAWDGP010005359">
    <property type="protein sequence ID" value="KAK3757568.1"/>
    <property type="molecule type" value="Genomic_DNA"/>
</dbReference>
<dbReference type="Proteomes" id="UP001283361">
    <property type="component" value="Unassembled WGS sequence"/>
</dbReference>
<gene>
    <name evidence="1" type="ORF">RRG08_032733</name>
</gene>
<accession>A0AAE0YUN9</accession>
<comment type="caution">
    <text evidence="1">The sequence shown here is derived from an EMBL/GenBank/DDBJ whole genome shotgun (WGS) entry which is preliminary data.</text>
</comment>
<protein>
    <submittedName>
        <fullName evidence="1">Uncharacterized protein</fullName>
    </submittedName>
</protein>
<evidence type="ECO:0000313" key="1">
    <source>
        <dbReference type="EMBL" id="KAK3757568.1"/>
    </source>
</evidence>
<keyword evidence="2" id="KW-1185">Reference proteome</keyword>
<organism evidence="1 2">
    <name type="scientific">Elysia crispata</name>
    <name type="common">lettuce slug</name>
    <dbReference type="NCBI Taxonomy" id="231223"/>
    <lineage>
        <taxon>Eukaryota</taxon>
        <taxon>Metazoa</taxon>
        <taxon>Spiralia</taxon>
        <taxon>Lophotrochozoa</taxon>
        <taxon>Mollusca</taxon>
        <taxon>Gastropoda</taxon>
        <taxon>Heterobranchia</taxon>
        <taxon>Euthyneura</taxon>
        <taxon>Panpulmonata</taxon>
        <taxon>Sacoglossa</taxon>
        <taxon>Placobranchoidea</taxon>
        <taxon>Plakobranchidae</taxon>
        <taxon>Elysia</taxon>
    </lineage>
</organism>
<reference evidence="1" key="1">
    <citation type="journal article" date="2023" name="G3 (Bethesda)">
        <title>A reference genome for the long-term kleptoplast-retaining sea slug Elysia crispata morphotype clarki.</title>
        <authorList>
            <person name="Eastman K.E."/>
            <person name="Pendleton A.L."/>
            <person name="Shaikh M.A."/>
            <person name="Suttiyut T."/>
            <person name="Ogas R."/>
            <person name="Tomko P."/>
            <person name="Gavelis G."/>
            <person name="Widhalm J.R."/>
            <person name="Wisecaver J.H."/>
        </authorList>
    </citation>
    <scope>NUCLEOTIDE SEQUENCE</scope>
    <source>
        <strain evidence="1">ECLA1</strain>
    </source>
</reference>